<accession>A0AA49GI76</accession>
<reference evidence="1" key="1">
    <citation type="journal article" date="2023" name="Comput. Struct. Biotechnol. J.">
        <title>Discovery of a novel marine Bacteroidetes with a rich repertoire of carbohydrate-active enzymes.</title>
        <authorList>
            <person name="Chen B."/>
            <person name="Liu G."/>
            <person name="Chen Q."/>
            <person name="Wang H."/>
            <person name="Liu L."/>
            <person name="Tang K."/>
        </authorList>
    </citation>
    <scope>NUCLEOTIDE SEQUENCE</scope>
    <source>
        <strain evidence="1">TK19036</strain>
    </source>
</reference>
<reference evidence="1" key="2">
    <citation type="journal article" date="2024" name="Antonie Van Leeuwenhoek">
        <title>Roseihalotalea indica gen. nov., sp. nov., a halophilic Bacteroidetes from mesopelagic Southwest Indian Ocean with higher carbohydrate metabolic potential.</title>
        <authorList>
            <person name="Chen B."/>
            <person name="Zhang M."/>
            <person name="Lin D."/>
            <person name="Ye J."/>
            <person name="Tang K."/>
        </authorList>
    </citation>
    <scope>NUCLEOTIDE SEQUENCE</scope>
    <source>
        <strain evidence="1">TK19036</strain>
    </source>
</reference>
<gene>
    <name evidence="1" type="ORF">K4G66_17185</name>
</gene>
<proteinExistence type="predicted"/>
<dbReference type="EMBL" id="CP120682">
    <property type="protein sequence ID" value="WKN34114.1"/>
    <property type="molecule type" value="Genomic_DNA"/>
</dbReference>
<evidence type="ECO:0000313" key="1">
    <source>
        <dbReference type="EMBL" id="WKN34114.1"/>
    </source>
</evidence>
<organism evidence="1">
    <name type="scientific">Roseihalotalea indica</name>
    <dbReference type="NCBI Taxonomy" id="2867963"/>
    <lineage>
        <taxon>Bacteria</taxon>
        <taxon>Pseudomonadati</taxon>
        <taxon>Bacteroidota</taxon>
        <taxon>Cytophagia</taxon>
        <taxon>Cytophagales</taxon>
        <taxon>Catalimonadaceae</taxon>
        <taxon>Roseihalotalea</taxon>
    </lineage>
</organism>
<protein>
    <submittedName>
        <fullName evidence="1">Uncharacterized protein</fullName>
    </submittedName>
</protein>
<dbReference type="AlphaFoldDB" id="A0AA49GI76"/>
<name>A0AA49GI76_9BACT</name>
<sequence>MADWIWNAANEKEVTDIEINIIQDTVEPKELEIKPIIAQLARLRETIHTTLNSAGFSADFIVDARFKIYISQQFKPLRLLTCQAIVIDRDGRVYEGKTYTEKAYEVPFKVFPISWVDSIKEG</sequence>